<dbReference type="EMBL" id="FONY01000015">
    <property type="protein sequence ID" value="SFF07943.1"/>
    <property type="molecule type" value="Genomic_DNA"/>
</dbReference>
<gene>
    <name evidence="2" type="ORF">SAMN04488541_101519</name>
</gene>
<dbReference type="OrthoDB" id="9806357at2"/>
<dbReference type="InterPro" id="IPR021516">
    <property type="entry name" value="DUF3179"/>
</dbReference>
<name>A0A1I2FSH1_9BACT</name>
<keyword evidence="1" id="KW-1133">Transmembrane helix</keyword>
<dbReference type="Pfam" id="PF11376">
    <property type="entry name" value="DUF3179"/>
    <property type="match status" value="1"/>
</dbReference>
<feature type="transmembrane region" description="Helical" evidence="1">
    <location>
        <begin position="6"/>
        <end position="26"/>
    </location>
</feature>
<evidence type="ECO:0000313" key="3">
    <source>
        <dbReference type="Proteomes" id="UP000199513"/>
    </source>
</evidence>
<evidence type="ECO:0000256" key="1">
    <source>
        <dbReference type="SAM" id="Phobius"/>
    </source>
</evidence>
<dbReference type="RefSeq" id="WP_091544503.1">
    <property type="nucleotide sequence ID" value="NZ_FONY01000015.1"/>
</dbReference>
<feature type="transmembrane region" description="Helical" evidence="1">
    <location>
        <begin position="46"/>
        <end position="63"/>
    </location>
</feature>
<evidence type="ECO:0000313" key="2">
    <source>
        <dbReference type="EMBL" id="SFF07943.1"/>
    </source>
</evidence>
<proteinExistence type="predicted"/>
<evidence type="ECO:0008006" key="4">
    <source>
        <dbReference type="Google" id="ProtNLM"/>
    </source>
</evidence>
<accession>A0A1I2FSH1</accession>
<keyword evidence="1" id="KW-0472">Membrane</keyword>
<organism evidence="2 3">
    <name type="scientific">Thermoflexibacter ruber</name>
    <dbReference type="NCBI Taxonomy" id="1003"/>
    <lineage>
        <taxon>Bacteria</taxon>
        <taxon>Pseudomonadati</taxon>
        <taxon>Bacteroidota</taxon>
        <taxon>Cytophagia</taxon>
        <taxon>Cytophagales</taxon>
        <taxon>Thermoflexibacteraceae</taxon>
        <taxon>Thermoflexibacter</taxon>
    </lineage>
</organism>
<reference evidence="2 3" key="1">
    <citation type="submission" date="2016-10" db="EMBL/GenBank/DDBJ databases">
        <authorList>
            <person name="de Groot N.N."/>
        </authorList>
    </citation>
    <scope>NUCLEOTIDE SEQUENCE [LARGE SCALE GENOMIC DNA]</scope>
    <source>
        <strain>GEY</strain>
        <strain evidence="3">DSM 9560</strain>
    </source>
</reference>
<keyword evidence="3" id="KW-1185">Reference proteome</keyword>
<feature type="transmembrane region" description="Helical" evidence="1">
    <location>
        <begin position="69"/>
        <end position="87"/>
    </location>
</feature>
<dbReference type="STRING" id="1003.SAMN04488541_101519"/>
<sequence length="379" mass="43558">MKKLFYLGAVGLILFEMGNVYFIMPLPGSQEMNSIDIAYFLHTWRWIFRSLFTVTLFLGLKNALTANKVFPTILLVGIAVVAYFTNFKMAADVMFYQPSTLQLRAVGESEIADDKLVIGIAHNGQAKAYPIQFLGYHHQVRDSIGGKPVMITYCTVCRTGRVFEPVVNGKAEEFRLVGMDHFNAMFEDKTTKSWWQQATGEAVAGKLKGSMLVEFPSYQTTLKKWKELHPYTWVMQADPKFQVEYDSMKTYEKGRLTGKLTRRDTSSWQAKSWVVGVEVGQESKAYDWNSLQKEKIIYDELGNQPIVIILSQDGSSFIALQRTDKMQKFTIQNDTLVSQENLYNFLGKSLNPSFPDLKKLNAYQEYWHSWQTFHPKTKR</sequence>
<protein>
    <recommendedName>
        <fullName evidence="4">DUF3179 domain-containing protein</fullName>
    </recommendedName>
</protein>
<dbReference type="AlphaFoldDB" id="A0A1I2FSH1"/>
<keyword evidence="1" id="KW-0812">Transmembrane</keyword>
<dbReference type="Proteomes" id="UP000199513">
    <property type="component" value="Unassembled WGS sequence"/>
</dbReference>